<dbReference type="InterPro" id="IPR052913">
    <property type="entry name" value="Glycopeptide_resist_protein"/>
</dbReference>
<dbReference type="AlphaFoldDB" id="A0A364K6Z1"/>
<name>A0A364K6Z1_9BACL</name>
<dbReference type="PANTHER" id="PTHR35788:SF1">
    <property type="entry name" value="EXPORTED PROTEIN"/>
    <property type="match status" value="1"/>
</dbReference>
<reference evidence="1 2" key="2">
    <citation type="submission" date="2018-06" db="EMBL/GenBank/DDBJ databases">
        <authorList>
            <person name="Zhirakovskaya E."/>
        </authorList>
    </citation>
    <scope>NUCLEOTIDE SEQUENCE [LARGE SCALE GENOMIC DNA]</scope>
    <source>
        <strain evidence="1 2">FBKL4.011</strain>
    </source>
</reference>
<accession>A0A364K6Z1</accession>
<proteinExistence type="predicted"/>
<evidence type="ECO:0000313" key="1">
    <source>
        <dbReference type="EMBL" id="RAL26048.1"/>
    </source>
</evidence>
<dbReference type="Pfam" id="PF04294">
    <property type="entry name" value="VanW"/>
    <property type="match status" value="1"/>
</dbReference>
<gene>
    <name evidence="1" type="ORF">DL897_07580</name>
</gene>
<keyword evidence="2" id="KW-1185">Reference proteome</keyword>
<dbReference type="EMBL" id="QJKK01000003">
    <property type="protein sequence ID" value="RAL26048.1"/>
    <property type="molecule type" value="Genomic_DNA"/>
</dbReference>
<evidence type="ECO:0000313" key="2">
    <source>
        <dbReference type="Proteomes" id="UP000251213"/>
    </source>
</evidence>
<evidence type="ECO:0008006" key="3">
    <source>
        <dbReference type="Google" id="ProtNLM"/>
    </source>
</evidence>
<sequence length="297" mass="34211">MLFLLSQNIVYTPFSYPYSPIFTLYFQDQEWSLSLNDVGFDGIDPTTLDRQAFRSWLHLVVEKEVNHPPKSATFHNRHIVPHKLGRKVDRKKIEYWLDHIHEYMDRRLELPIIYTKPLITTEKLKKLKEKKLSSYSTIFDEKNESRSKNIYLSSKAIDHHILLPGETFSFNKVVGIRSLERGYRIATIIVKGEYSEGIGGGICQTSSTLFNSVDQAGLKIIERISHSKEVAYVPKNRDATVSWGGPDFRFQNQLNKPVLIVSTVKKGKITIEIFSSKTIRYTPKKVPTPPKSVLLLN</sequence>
<protein>
    <recommendedName>
        <fullName evidence="3">VanW like protein</fullName>
    </recommendedName>
</protein>
<dbReference type="OrthoDB" id="9813301at2"/>
<dbReference type="PANTHER" id="PTHR35788">
    <property type="entry name" value="EXPORTED PROTEIN-RELATED"/>
    <property type="match status" value="1"/>
</dbReference>
<reference evidence="1 2" key="1">
    <citation type="submission" date="2018-06" db="EMBL/GenBank/DDBJ databases">
        <title>Thermoflavimicrobium daqus sp. nov., a thermophilic microbe isolated from Moutai-flavour Daqu.</title>
        <authorList>
            <person name="Wang X."/>
            <person name="Zhou H."/>
        </authorList>
    </citation>
    <scope>NUCLEOTIDE SEQUENCE [LARGE SCALE GENOMIC DNA]</scope>
    <source>
        <strain evidence="1 2">FBKL4.011</strain>
    </source>
</reference>
<dbReference type="InterPro" id="IPR007391">
    <property type="entry name" value="Vancomycin_resist_VanW"/>
</dbReference>
<organism evidence="1 2">
    <name type="scientific">Thermoflavimicrobium daqui</name>
    <dbReference type="NCBI Taxonomy" id="2137476"/>
    <lineage>
        <taxon>Bacteria</taxon>
        <taxon>Bacillati</taxon>
        <taxon>Bacillota</taxon>
        <taxon>Bacilli</taxon>
        <taxon>Bacillales</taxon>
        <taxon>Thermoactinomycetaceae</taxon>
        <taxon>Thermoflavimicrobium</taxon>
    </lineage>
</organism>
<comment type="caution">
    <text evidence="1">The sequence shown here is derived from an EMBL/GenBank/DDBJ whole genome shotgun (WGS) entry which is preliminary data.</text>
</comment>
<dbReference type="Proteomes" id="UP000251213">
    <property type="component" value="Unassembled WGS sequence"/>
</dbReference>